<dbReference type="EMBL" id="JAAALK010000288">
    <property type="protein sequence ID" value="KAG8052476.1"/>
    <property type="molecule type" value="Genomic_DNA"/>
</dbReference>
<feature type="region of interest" description="Disordered" evidence="7">
    <location>
        <begin position="1"/>
        <end position="24"/>
    </location>
</feature>
<evidence type="ECO:0000256" key="7">
    <source>
        <dbReference type="SAM" id="MobiDB-lite"/>
    </source>
</evidence>
<feature type="transmembrane region" description="Helical" evidence="8">
    <location>
        <begin position="65"/>
        <end position="88"/>
    </location>
</feature>
<dbReference type="Proteomes" id="UP000729402">
    <property type="component" value="Unassembled WGS sequence"/>
</dbReference>
<evidence type="ECO:0000256" key="4">
    <source>
        <dbReference type="ARBA" id="ARBA00022692"/>
    </source>
</evidence>
<keyword evidence="5 8" id="KW-1133">Transmembrane helix</keyword>
<dbReference type="InterPro" id="IPR045035">
    <property type="entry name" value="YSL-like"/>
</dbReference>
<keyword evidence="3" id="KW-0813">Transport</keyword>
<dbReference type="OrthoDB" id="627262at2759"/>
<reference evidence="9" key="2">
    <citation type="submission" date="2021-02" db="EMBL/GenBank/DDBJ databases">
        <authorList>
            <person name="Kimball J.A."/>
            <person name="Haas M.W."/>
            <person name="Macchietto M."/>
            <person name="Kono T."/>
            <person name="Duquette J."/>
            <person name="Shao M."/>
        </authorList>
    </citation>
    <scope>NUCLEOTIDE SEQUENCE</scope>
    <source>
        <tissue evidence="9">Fresh leaf tissue</tissue>
    </source>
</reference>
<dbReference type="GO" id="GO:0016020">
    <property type="term" value="C:membrane"/>
    <property type="evidence" value="ECO:0007669"/>
    <property type="project" value="UniProtKB-SubCell"/>
</dbReference>
<dbReference type="Pfam" id="PF03169">
    <property type="entry name" value="OPT"/>
    <property type="match status" value="1"/>
</dbReference>
<comment type="similarity">
    <text evidence="2">Belongs to the YSL (TC 2.A.67.2) family.</text>
</comment>
<evidence type="ECO:0000256" key="1">
    <source>
        <dbReference type="ARBA" id="ARBA00004141"/>
    </source>
</evidence>
<dbReference type="GO" id="GO:0035673">
    <property type="term" value="F:oligopeptide transmembrane transporter activity"/>
    <property type="evidence" value="ECO:0007669"/>
    <property type="project" value="InterPro"/>
</dbReference>
<proteinExistence type="inferred from homology"/>
<name>A0A8J5S926_ZIZPA</name>
<comment type="caution">
    <text evidence="9">The sequence shown here is derived from an EMBL/GenBank/DDBJ whole genome shotgun (WGS) entry which is preliminary data.</text>
</comment>
<dbReference type="AlphaFoldDB" id="A0A8J5S926"/>
<keyword evidence="6 8" id="KW-0472">Membrane</keyword>
<evidence type="ECO:0000256" key="8">
    <source>
        <dbReference type="SAM" id="Phobius"/>
    </source>
</evidence>
<evidence type="ECO:0000256" key="5">
    <source>
        <dbReference type="ARBA" id="ARBA00022989"/>
    </source>
</evidence>
<comment type="subcellular location">
    <subcellularLocation>
        <location evidence="1">Membrane</location>
        <topology evidence="1">Multi-pass membrane protein</topology>
    </subcellularLocation>
</comment>
<dbReference type="InterPro" id="IPR004813">
    <property type="entry name" value="OPT"/>
</dbReference>
<accession>A0A8J5S926</accession>
<organism evidence="9 10">
    <name type="scientific">Zizania palustris</name>
    <name type="common">Northern wild rice</name>
    <dbReference type="NCBI Taxonomy" id="103762"/>
    <lineage>
        <taxon>Eukaryota</taxon>
        <taxon>Viridiplantae</taxon>
        <taxon>Streptophyta</taxon>
        <taxon>Embryophyta</taxon>
        <taxon>Tracheophyta</taxon>
        <taxon>Spermatophyta</taxon>
        <taxon>Magnoliopsida</taxon>
        <taxon>Liliopsida</taxon>
        <taxon>Poales</taxon>
        <taxon>Poaceae</taxon>
        <taxon>BOP clade</taxon>
        <taxon>Oryzoideae</taxon>
        <taxon>Oryzeae</taxon>
        <taxon>Zizaniinae</taxon>
        <taxon>Zizania</taxon>
    </lineage>
</organism>
<dbReference type="PANTHER" id="PTHR31645:SF83">
    <property type="entry name" value="METAL-NICOTIANAMINE TRANSPORTER YSL1-RELATED"/>
    <property type="match status" value="1"/>
</dbReference>
<keyword evidence="10" id="KW-1185">Reference proteome</keyword>
<evidence type="ECO:0000313" key="10">
    <source>
        <dbReference type="Proteomes" id="UP000729402"/>
    </source>
</evidence>
<reference evidence="9" key="1">
    <citation type="journal article" date="2021" name="bioRxiv">
        <title>Whole Genome Assembly and Annotation of Northern Wild Rice, Zizania palustris L., Supports a Whole Genome Duplication in the Zizania Genus.</title>
        <authorList>
            <person name="Haas M."/>
            <person name="Kono T."/>
            <person name="Macchietto M."/>
            <person name="Millas R."/>
            <person name="McGilp L."/>
            <person name="Shao M."/>
            <person name="Duquette J."/>
            <person name="Hirsch C.N."/>
            <person name="Kimball J."/>
        </authorList>
    </citation>
    <scope>NUCLEOTIDE SEQUENCE</scope>
    <source>
        <tissue evidence="9">Fresh leaf tissue</tissue>
    </source>
</reference>
<evidence type="ECO:0000256" key="6">
    <source>
        <dbReference type="ARBA" id="ARBA00023136"/>
    </source>
</evidence>
<dbReference type="PANTHER" id="PTHR31645">
    <property type="entry name" value="OLIGOPEPTIDE TRANSPORTER YGL114W-RELATED"/>
    <property type="match status" value="1"/>
</dbReference>
<sequence>MVDHPGAGAAGDLPSPEQEQEPLSVEAAFEGQPLPPWWQQVTARSVVVSAVLGVVFSFTSMRIGLTAGIVPSFNMSASLTSFFVINSWTRLMAHFGVASQPFTRQENVVVQTCIISCSALSIYGTPHRAVISKYHV</sequence>
<evidence type="ECO:0000313" key="9">
    <source>
        <dbReference type="EMBL" id="KAG8052476.1"/>
    </source>
</evidence>
<protein>
    <submittedName>
        <fullName evidence="9">Uncharacterized protein</fullName>
    </submittedName>
</protein>
<gene>
    <name evidence="9" type="ORF">GUJ93_ZPchr0001g30740</name>
</gene>
<evidence type="ECO:0000256" key="3">
    <source>
        <dbReference type="ARBA" id="ARBA00022448"/>
    </source>
</evidence>
<keyword evidence="4 8" id="KW-0812">Transmembrane</keyword>
<evidence type="ECO:0000256" key="2">
    <source>
        <dbReference type="ARBA" id="ARBA00010276"/>
    </source>
</evidence>